<dbReference type="InterPro" id="IPR027417">
    <property type="entry name" value="P-loop_NTPase"/>
</dbReference>
<dbReference type="AlphaFoldDB" id="A0A8B6BUV3"/>
<organism evidence="6 7">
    <name type="scientific">Mytilus galloprovincialis</name>
    <name type="common">Mediterranean mussel</name>
    <dbReference type="NCBI Taxonomy" id="29158"/>
    <lineage>
        <taxon>Eukaryota</taxon>
        <taxon>Metazoa</taxon>
        <taxon>Spiralia</taxon>
        <taxon>Lophotrochozoa</taxon>
        <taxon>Mollusca</taxon>
        <taxon>Bivalvia</taxon>
        <taxon>Autobranchia</taxon>
        <taxon>Pteriomorphia</taxon>
        <taxon>Mytilida</taxon>
        <taxon>Mytiloidea</taxon>
        <taxon>Mytilidae</taxon>
        <taxon>Mytilinae</taxon>
        <taxon>Mytilus</taxon>
    </lineage>
</organism>
<feature type="repeat" description="ANK" evidence="3">
    <location>
        <begin position="767"/>
        <end position="799"/>
    </location>
</feature>
<name>A0A8B6BUV3_MYTGA</name>
<evidence type="ECO:0000313" key="7">
    <source>
        <dbReference type="Proteomes" id="UP000596742"/>
    </source>
</evidence>
<keyword evidence="4" id="KW-0175">Coiled coil</keyword>
<evidence type="ECO:0000256" key="3">
    <source>
        <dbReference type="PROSITE-ProRule" id="PRU00023"/>
    </source>
</evidence>
<dbReference type="Pfam" id="PF20720">
    <property type="entry name" value="nSTAND3"/>
    <property type="match status" value="1"/>
</dbReference>
<feature type="repeat" description="ANK" evidence="3">
    <location>
        <begin position="701"/>
        <end position="733"/>
    </location>
</feature>
<dbReference type="OrthoDB" id="5969903at2759"/>
<dbReference type="EMBL" id="UYJE01000768">
    <property type="protein sequence ID" value="VDH96251.1"/>
    <property type="molecule type" value="Genomic_DNA"/>
</dbReference>
<feature type="repeat" description="ANK" evidence="3">
    <location>
        <begin position="734"/>
        <end position="766"/>
    </location>
</feature>
<dbReference type="Gene3D" id="1.25.40.20">
    <property type="entry name" value="Ankyrin repeat-containing domain"/>
    <property type="match status" value="2"/>
</dbReference>
<dbReference type="Pfam" id="PF12796">
    <property type="entry name" value="Ank_2"/>
    <property type="match status" value="1"/>
</dbReference>
<feature type="coiled-coil region" evidence="4">
    <location>
        <begin position="167"/>
        <end position="201"/>
    </location>
</feature>
<dbReference type="Proteomes" id="UP000596742">
    <property type="component" value="Unassembled WGS sequence"/>
</dbReference>
<feature type="domain" description="Novel STAND NTPase 3" evidence="5">
    <location>
        <begin position="246"/>
        <end position="412"/>
    </location>
</feature>
<comment type="caution">
    <text evidence="6">The sequence shown here is derived from an EMBL/GenBank/DDBJ whole genome shotgun (WGS) entry which is preliminary data.</text>
</comment>
<evidence type="ECO:0000256" key="4">
    <source>
        <dbReference type="SAM" id="Coils"/>
    </source>
</evidence>
<dbReference type="InterPro" id="IPR002110">
    <property type="entry name" value="Ankyrin_rpt"/>
</dbReference>
<protein>
    <recommendedName>
        <fullName evidence="5">Novel STAND NTPase 3 domain-containing protein</fullName>
    </recommendedName>
</protein>
<dbReference type="Pfam" id="PF00023">
    <property type="entry name" value="Ank"/>
    <property type="match status" value="2"/>
</dbReference>
<keyword evidence="7" id="KW-1185">Reference proteome</keyword>
<dbReference type="InterPro" id="IPR036770">
    <property type="entry name" value="Ankyrin_rpt-contain_sf"/>
</dbReference>
<dbReference type="SMART" id="SM00248">
    <property type="entry name" value="ANK"/>
    <property type="match status" value="5"/>
</dbReference>
<evidence type="ECO:0000256" key="1">
    <source>
        <dbReference type="ARBA" id="ARBA00022737"/>
    </source>
</evidence>
<evidence type="ECO:0000256" key="2">
    <source>
        <dbReference type="ARBA" id="ARBA00023043"/>
    </source>
</evidence>
<dbReference type="InterPro" id="IPR051637">
    <property type="entry name" value="Ank_repeat_dom-contain_49"/>
</dbReference>
<proteinExistence type="predicted"/>
<dbReference type="PANTHER" id="PTHR24180">
    <property type="entry name" value="CYCLIN-DEPENDENT KINASE INHIBITOR 2C-RELATED"/>
    <property type="match status" value="1"/>
</dbReference>
<dbReference type="SUPFAM" id="SSF52540">
    <property type="entry name" value="P-loop containing nucleoside triphosphate hydrolases"/>
    <property type="match status" value="1"/>
</dbReference>
<accession>A0A8B6BUV3</accession>
<dbReference type="PROSITE" id="PS50088">
    <property type="entry name" value="ANK_REPEAT"/>
    <property type="match status" value="3"/>
</dbReference>
<gene>
    <name evidence="6" type="ORF">MGAL_10B076742</name>
</gene>
<dbReference type="PROSITE" id="PS50297">
    <property type="entry name" value="ANK_REP_REGION"/>
    <property type="match status" value="2"/>
</dbReference>
<sequence>MINNKLLNDYHNFDYKVASHVDLSKLFLKPNMAQYSNIDHSCDSSALLGMVINISSFPNVVQTDAAETQLKIRNAWAHCDFTEWTTGKYTDSFNLMGQLVKDIGLSSTEENRILGELNTWETNGHNYLSGTVLGLEIVKEIRQHTNVLSEYVQTLCTEADSQFIKVHKELKKLENSLQDRIKKLENKTMELADELKCCSELAISNSQKIESLETETTKQEEDNIPKNIRAQHNQDIKVWEDDECTFLKTRATYHILKSLPSNDCIIVTGSSGCGKSSNIHHAALQLRDRWGYEIIPVLTGPIDIINYYNESKKQVFVVDDICGKESINIQTLKNWRDNSERLEKIFKTVENETNSTFSQITGSKLMISCRLHIYKEEQFQLFKLLTRKECNLLSTDKCLLQDERKLMLEKYIPKAITDSVMKVDEKVDFFPLLCKLAKCKTSKEVIELFTAPVDSIIENINHIVSEKKEQFFALALCLLFDDKFNTDWLKLKSISAQEKKDRLADILKEFEIDLSKEMQRNALKSGFTTLEGTYLKKIGSEYRIIHDKIHEMAAVTCGQHLPECFIKYAPPEFIRDHFIFKSVIEGPVKNDVILLSFDTEKEYFERLLSDLKKSIIISTFHNKQLMYQIFRNKLISFFGKSDETIKILKMIDQKHVTLFKVDMFSCIYKFTTPLIESASCGYLDLVQFLVDTVKCNINFKNGSPALYKALEGGKTDVVKFLCENNASVSKWNMYGKSPLHVACKGGFTDTAELLLENNADVAKCNDSGESPLYVACRGGHVNTVKLLLLYNASVSQCDKHGGRSPLHIVCDRGSLNFHLKHYYPYEKNTSEYEKKKDHIEIVKLLLTGNADVNLCDKKGHTPLDTARNSEFSEIVTLLEESLGLQTPQLK</sequence>
<keyword evidence="1" id="KW-0677">Repeat</keyword>
<dbReference type="SUPFAM" id="SSF48403">
    <property type="entry name" value="Ankyrin repeat"/>
    <property type="match status" value="1"/>
</dbReference>
<dbReference type="InterPro" id="IPR049050">
    <property type="entry name" value="nSTAND3"/>
</dbReference>
<reference evidence="6" key="1">
    <citation type="submission" date="2018-11" db="EMBL/GenBank/DDBJ databases">
        <authorList>
            <person name="Alioto T."/>
            <person name="Alioto T."/>
        </authorList>
    </citation>
    <scope>NUCLEOTIDE SEQUENCE</scope>
</reference>
<evidence type="ECO:0000313" key="6">
    <source>
        <dbReference type="EMBL" id="VDH96251.1"/>
    </source>
</evidence>
<evidence type="ECO:0000259" key="5">
    <source>
        <dbReference type="Pfam" id="PF20720"/>
    </source>
</evidence>
<dbReference type="PANTHER" id="PTHR24180:SF45">
    <property type="entry name" value="POLY [ADP-RIBOSE] POLYMERASE TANKYRASE"/>
    <property type="match status" value="1"/>
</dbReference>
<keyword evidence="2 3" id="KW-0040">ANK repeat</keyword>